<protein>
    <recommendedName>
        <fullName evidence="4">Lipoprotein</fullName>
    </recommendedName>
</protein>
<dbReference type="Proteomes" id="UP001611383">
    <property type="component" value="Chromosome"/>
</dbReference>
<proteinExistence type="predicted"/>
<name>A0ABY9WLH6_9BACT</name>
<dbReference type="RefSeq" id="WP_395817361.1">
    <property type="nucleotide sequence ID" value="NZ_CP043494.1"/>
</dbReference>
<feature type="signal peptide" evidence="1">
    <location>
        <begin position="1"/>
        <end position="21"/>
    </location>
</feature>
<dbReference type="PROSITE" id="PS51257">
    <property type="entry name" value="PROKAR_LIPOPROTEIN"/>
    <property type="match status" value="1"/>
</dbReference>
<evidence type="ECO:0000313" key="3">
    <source>
        <dbReference type="Proteomes" id="UP001611383"/>
    </source>
</evidence>
<accession>A0ABY9WLH6</accession>
<gene>
    <name evidence="2" type="ORF">F0U60_10420</name>
</gene>
<keyword evidence="3" id="KW-1185">Reference proteome</keyword>
<evidence type="ECO:0000256" key="1">
    <source>
        <dbReference type="SAM" id="SignalP"/>
    </source>
</evidence>
<dbReference type="EMBL" id="CP043494">
    <property type="protein sequence ID" value="WNG44478.1"/>
    <property type="molecule type" value="Genomic_DNA"/>
</dbReference>
<feature type="chain" id="PRO_5046370071" description="Lipoprotein" evidence="1">
    <location>
        <begin position="22"/>
        <end position="406"/>
    </location>
</feature>
<reference evidence="2 3" key="1">
    <citation type="submission" date="2019-08" db="EMBL/GenBank/DDBJ databases">
        <title>Archangium and Cystobacter genomes.</title>
        <authorList>
            <person name="Chen I.-C.K."/>
            <person name="Wielgoss S."/>
        </authorList>
    </citation>
    <scope>NUCLEOTIDE SEQUENCE [LARGE SCALE GENOMIC DNA]</scope>
    <source>
        <strain evidence="2 3">Cbm 6</strain>
    </source>
</reference>
<keyword evidence="1" id="KW-0732">Signal</keyword>
<evidence type="ECO:0008006" key="4">
    <source>
        <dbReference type="Google" id="ProtNLM"/>
    </source>
</evidence>
<evidence type="ECO:0000313" key="2">
    <source>
        <dbReference type="EMBL" id="WNG44478.1"/>
    </source>
</evidence>
<organism evidence="2 3">
    <name type="scientific">Archangium minus</name>
    <dbReference type="NCBI Taxonomy" id="83450"/>
    <lineage>
        <taxon>Bacteria</taxon>
        <taxon>Pseudomonadati</taxon>
        <taxon>Myxococcota</taxon>
        <taxon>Myxococcia</taxon>
        <taxon>Myxococcales</taxon>
        <taxon>Cystobacterineae</taxon>
        <taxon>Archangiaceae</taxon>
        <taxon>Archangium</taxon>
    </lineage>
</organism>
<sequence length="406" mass="44209">MKLSRKFWAMGALALALTACSDDKPDEGGTDTPTPEGKRYVLGSVSIDADGNRVSYAQIVTKLEGHFSNAKGIEVNGNAVFLAHGSNFFYGLAESPVWVRYSTENGFKETGRLSFLNYGISYMDFANVIVDDDTAVSVLTQAYVAVIWSPKEMVIKGTVDLSFLRKEGYSLESFTTTTHDGLVYIPGKWVNWTTAQIEQTVSIIILDPKAMKVVGVAEDHRCGAGGRVTFDSKGYAYVMGDGRNQSMQVFAAAAGKPSVPNCLLRIAPGTTDFEENWFYEIPSLTGGLDSMTELEHASITGGVGFTLMTYEDRIPTNLDRVNFEHWSVPAYKMWRITLGDTPKAEEVQGANYSVVGFSGSGVDGKFYTSESADGAKSTVFELDPATNTAVQKFTMDGYFSGLMPID</sequence>